<dbReference type="InterPro" id="IPR011990">
    <property type="entry name" value="TPR-like_helical_dom_sf"/>
</dbReference>
<evidence type="ECO:0000313" key="3">
    <source>
        <dbReference type="Proteomes" id="UP001302349"/>
    </source>
</evidence>
<dbReference type="PROSITE" id="PS50005">
    <property type="entry name" value="TPR"/>
    <property type="match status" value="1"/>
</dbReference>
<proteinExistence type="predicted"/>
<keyword evidence="3" id="KW-1185">Reference proteome</keyword>
<sequence>MRFIIITLLLSVGFADLSFSQTINVGEVKADTVDVASKLLINDIKVQLDATEALNNMYNFHFATAEKQFRWLKQKYGWHPLPYFLMGLSEWWKIVPNIENEQYDKKFYAYMDTALVLSERLYKEVNKVEGAFFLSATYSFQGRLLSERKKWTKAAVAGKNALAYLEECRGQEDLSPEILFGDALYNYYSVWVPENYPLLKPIMLFFDKGDKDDGIKQLKEVARNAFYTRTEAQYFLMRILSSEGKNMYEALQVAEYLHQTFPDNPYFHRYYSRLLYGTGDYQLCEKTSLEIIDKYYQRYDGYEENSGRYAAFFLGQIYQTRKDYTNAKKFYKEAVRFSSKNETQQMGYNLYSLLALGEIAEKENNQKEAKEYYKEVKRLAGRKDRAWEVAKKNLKEMD</sequence>
<accession>A0ABZ0IMA4</accession>
<dbReference type="RefSeq" id="WP_317488346.1">
    <property type="nucleotide sequence ID" value="NZ_CP136051.1"/>
</dbReference>
<dbReference type="InterPro" id="IPR019734">
    <property type="entry name" value="TPR_rpt"/>
</dbReference>
<dbReference type="Pfam" id="PF13181">
    <property type="entry name" value="TPR_8"/>
    <property type="match status" value="2"/>
</dbReference>
<dbReference type="Gene3D" id="1.25.40.10">
    <property type="entry name" value="Tetratricopeptide repeat domain"/>
    <property type="match status" value="2"/>
</dbReference>
<keyword evidence="1" id="KW-0802">TPR repeat</keyword>
<reference evidence="2 3" key="1">
    <citation type="journal article" date="2023" name="Microbiol. Resour. Announc.">
        <title>Complete Genome Sequence of Imperialibacter roseus strain P4T.</title>
        <authorList>
            <person name="Tizabi D.R."/>
            <person name="Bachvaroff T."/>
            <person name="Hill R.T."/>
        </authorList>
    </citation>
    <scope>NUCLEOTIDE SEQUENCE [LARGE SCALE GENOMIC DNA]</scope>
    <source>
        <strain evidence="2 3">P4T</strain>
    </source>
</reference>
<evidence type="ECO:0000256" key="1">
    <source>
        <dbReference type="PROSITE-ProRule" id="PRU00339"/>
    </source>
</evidence>
<dbReference type="Proteomes" id="UP001302349">
    <property type="component" value="Chromosome"/>
</dbReference>
<organism evidence="2 3">
    <name type="scientific">Imperialibacter roseus</name>
    <dbReference type="NCBI Taxonomy" id="1324217"/>
    <lineage>
        <taxon>Bacteria</taxon>
        <taxon>Pseudomonadati</taxon>
        <taxon>Bacteroidota</taxon>
        <taxon>Cytophagia</taxon>
        <taxon>Cytophagales</taxon>
        <taxon>Flammeovirgaceae</taxon>
        <taxon>Imperialibacter</taxon>
    </lineage>
</organism>
<protein>
    <submittedName>
        <fullName evidence="2">Tol-pal system protein YbgF</fullName>
    </submittedName>
</protein>
<gene>
    <name evidence="2" type="ORF">RT717_21155</name>
</gene>
<feature type="repeat" description="TPR" evidence="1">
    <location>
        <begin position="308"/>
        <end position="341"/>
    </location>
</feature>
<dbReference type="SMART" id="SM00028">
    <property type="entry name" value="TPR"/>
    <property type="match status" value="3"/>
</dbReference>
<name>A0ABZ0IMA4_9BACT</name>
<evidence type="ECO:0000313" key="2">
    <source>
        <dbReference type="EMBL" id="WOK05588.1"/>
    </source>
</evidence>
<dbReference type="EMBL" id="CP136051">
    <property type="protein sequence ID" value="WOK05588.1"/>
    <property type="molecule type" value="Genomic_DNA"/>
</dbReference>
<dbReference type="SUPFAM" id="SSF81901">
    <property type="entry name" value="HCP-like"/>
    <property type="match status" value="1"/>
</dbReference>